<dbReference type="Pfam" id="PF01498">
    <property type="entry name" value="HTH_Tnp_Tc3_2"/>
    <property type="match status" value="1"/>
</dbReference>
<reference evidence="4" key="1">
    <citation type="journal article" date="2020" name="Cell">
        <title>Large-Scale Comparative Analyses of Tick Genomes Elucidate Their Genetic Diversity and Vector Capacities.</title>
        <authorList>
            <consortium name="Tick Genome and Microbiome Consortium (TIGMIC)"/>
            <person name="Jia N."/>
            <person name="Wang J."/>
            <person name="Shi W."/>
            <person name="Du L."/>
            <person name="Sun Y."/>
            <person name="Zhan W."/>
            <person name="Jiang J.F."/>
            <person name="Wang Q."/>
            <person name="Zhang B."/>
            <person name="Ji P."/>
            <person name="Bell-Sakyi L."/>
            <person name="Cui X.M."/>
            <person name="Yuan T.T."/>
            <person name="Jiang B.G."/>
            <person name="Yang W.F."/>
            <person name="Lam T.T."/>
            <person name="Chang Q.C."/>
            <person name="Ding S.J."/>
            <person name="Wang X.J."/>
            <person name="Zhu J.G."/>
            <person name="Ruan X.D."/>
            <person name="Zhao L."/>
            <person name="Wei J.T."/>
            <person name="Ye R.Z."/>
            <person name="Que T.C."/>
            <person name="Du C.H."/>
            <person name="Zhou Y.H."/>
            <person name="Cheng J.X."/>
            <person name="Dai P.F."/>
            <person name="Guo W.B."/>
            <person name="Han X.H."/>
            <person name="Huang E.J."/>
            <person name="Li L.F."/>
            <person name="Wei W."/>
            <person name="Gao Y.C."/>
            <person name="Liu J.Z."/>
            <person name="Shao H.Z."/>
            <person name="Wang X."/>
            <person name="Wang C.C."/>
            <person name="Yang T.C."/>
            <person name="Huo Q.B."/>
            <person name="Li W."/>
            <person name="Chen H.Y."/>
            <person name="Chen S.E."/>
            <person name="Zhou L.G."/>
            <person name="Ni X.B."/>
            <person name="Tian J.H."/>
            <person name="Sheng Y."/>
            <person name="Liu T."/>
            <person name="Pan Y.S."/>
            <person name="Xia L.Y."/>
            <person name="Li J."/>
            <person name="Zhao F."/>
            <person name="Cao W.C."/>
        </authorList>
    </citation>
    <scope>NUCLEOTIDE SEQUENCE</scope>
    <source>
        <strain evidence="4">Rmic-2018</strain>
    </source>
</reference>
<accession>A0A9J6DFY4</accession>
<name>A0A9J6DFY4_RHIMP</name>
<dbReference type="Proteomes" id="UP000821866">
    <property type="component" value="Chromosome 7"/>
</dbReference>
<dbReference type="Gene3D" id="3.30.420.10">
    <property type="entry name" value="Ribonuclease H-like superfamily/Ribonuclease H"/>
    <property type="match status" value="1"/>
</dbReference>
<comment type="subcellular location">
    <subcellularLocation>
        <location evidence="1">Nucleus</location>
    </subcellularLocation>
</comment>
<evidence type="ECO:0000313" key="4">
    <source>
        <dbReference type="EMBL" id="KAH8020865.1"/>
    </source>
</evidence>
<dbReference type="EMBL" id="JABSTU010000009">
    <property type="protein sequence ID" value="KAH8020865.1"/>
    <property type="molecule type" value="Genomic_DNA"/>
</dbReference>
<dbReference type="InterPro" id="IPR002492">
    <property type="entry name" value="Transposase_Tc1-like"/>
</dbReference>
<dbReference type="GO" id="GO:0005634">
    <property type="term" value="C:nucleus"/>
    <property type="evidence" value="ECO:0007669"/>
    <property type="project" value="UniProtKB-SubCell"/>
</dbReference>
<reference evidence="4" key="2">
    <citation type="submission" date="2021-09" db="EMBL/GenBank/DDBJ databases">
        <authorList>
            <person name="Jia N."/>
            <person name="Wang J."/>
            <person name="Shi W."/>
            <person name="Du L."/>
            <person name="Sun Y."/>
            <person name="Zhan W."/>
            <person name="Jiang J."/>
            <person name="Wang Q."/>
            <person name="Zhang B."/>
            <person name="Ji P."/>
            <person name="Sakyi L.B."/>
            <person name="Cui X."/>
            <person name="Yuan T."/>
            <person name="Jiang B."/>
            <person name="Yang W."/>
            <person name="Lam T.T.-Y."/>
            <person name="Chang Q."/>
            <person name="Ding S."/>
            <person name="Wang X."/>
            <person name="Zhu J."/>
            <person name="Ruan X."/>
            <person name="Zhao L."/>
            <person name="Wei J."/>
            <person name="Que T."/>
            <person name="Du C."/>
            <person name="Cheng J."/>
            <person name="Dai P."/>
            <person name="Han X."/>
            <person name="Huang E."/>
            <person name="Gao Y."/>
            <person name="Liu J."/>
            <person name="Shao H."/>
            <person name="Ye R."/>
            <person name="Li L."/>
            <person name="Wei W."/>
            <person name="Wang X."/>
            <person name="Wang C."/>
            <person name="Huo Q."/>
            <person name="Li W."/>
            <person name="Guo W."/>
            <person name="Chen H."/>
            <person name="Chen S."/>
            <person name="Zhou L."/>
            <person name="Zhou L."/>
            <person name="Ni X."/>
            <person name="Tian J."/>
            <person name="Zhou Y."/>
            <person name="Sheng Y."/>
            <person name="Liu T."/>
            <person name="Pan Y."/>
            <person name="Xia L."/>
            <person name="Li J."/>
            <person name="Zhao F."/>
            <person name="Cao W."/>
        </authorList>
    </citation>
    <scope>NUCLEOTIDE SEQUENCE</scope>
    <source>
        <strain evidence="4">Rmic-2018</strain>
        <tissue evidence="4">Larvae</tissue>
    </source>
</reference>
<feature type="region of interest" description="Disordered" evidence="2">
    <location>
        <begin position="78"/>
        <end position="99"/>
    </location>
</feature>
<dbReference type="InterPro" id="IPR009057">
    <property type="entry name" value="Homeodomain-like_sf"/>
</dbReference>
<organism evidence="4 5">
    <name type="scientific">Rhipicephalus microplus</name>
    <name type="common">Cattle tick</name>
    <name type="synonym">Boophilus microplus</name>
    <dbReference type="NCBI Taxonomy" id="6941"/>
    <lineage>
        <taxon>Eukaryota</taxon>
        <taxon>Metazoa</taxon>
        <taxon>Ecdysozoa</taxon>
        <taxon>Arthropoda</taxon>
        <taxon>Chelicerata</taxon>
        <taxon>Arachnida</taxon>
        <taxon>Acari</taxon>
        <taxon>Parasitiformes</taxon>
        <taxon>Ixodida</taxon>
        <taxon>Ixodoidea</taxon>
        <taxon>Ixodidae</taxon>
        <taxon>Rhipicephalinae</taxon>
        <taxon>Rhipicephalus</taxon>
        <taxon>Boophilus</taxon>
    </lineage>
</organism>
<gene>
    <name evidence="4" type="ORF">HPB51_005977</name>
</gene>
<evidence type="ECO:0000313" key="5">
    <source>
        <dbReference type="Proteomes" id="UP000821866"/>
    </source>
</evidence>
<dbReference type="Gene3D" id="1.10.10.10">
    <property type="entry name" value="Winged helix-like DNA-binding domain superfamily/Winged helix DNA-binding domain"/>
    <property type="match status" value="1"/>
</dbReference>
<protein>
    <recommendedName>
        <fullName evidence="3">Transposase Tc1-like domain-containing protein</fullName>
    </recommendedName>
</protein>
<dbReference type="InterPro" id="IPR036397">
    <property type="entry name" value="RNaseH_sf"/>
</dbReference>
<proteinExistence type="predicted"/>
<evidence type="ECO:0000256" key="2">
    <source>
        <dbReference type="SAM" id="MobiDB-lite"/>
    </source>
</evidence>
<dbReference type="GO" id="GO:0015074">
    <property type="term" value="P:DNA integration"/>
    <property type="evidence" value="ECO:0007669"/>
    <property type="project" value="InterPro"/>
</dbReference>
<evidence type="ECO:0000259" key="3">
    <source>
        <dbReference type="Pfam" id="PF01498"/>
    </source>
</evidence>
<comment type="caution">
    <text evidence="4">The sequence shown here is derived from an EMBL/GenBank/DDBJ whole genome shotgun (WGS) entry which is preliminary data.</text>
</comment>
<sequence>MRFFIITLSEKLGTQKVHACFRRRRSTISSFLSTLCLVSWFFELGDDNKLSRTANVEWQHIAAQPSYQTAIRQCHSRKSIRSGVSRPPHSSSKMSPRVPADEKRRIVELSIQGFSQRVVYRLLQRSPNAVSRAIQAYRQTGRISDRDRAGRSRCTDDEVDRLIIAAVVADLHRAAKGIKDALHLNASVWTMRRRLAEAGLANCVAAQKPHITDRQRSMRLQFARSVQAWVSDEWGEVVFSDESTFSSRWDQERRVWRPMNPSDCRSDTLRRPHRYEMLAVETSERAGSWVIWDERAQYVLLDRAVQPPEGAVTRLDTRSRGL</sequence>
<dbReference type="GO" id="GO:0006313">
    <property type="term" value="P:DNA transposition"/>
    <property type="evidence" value="ECO:0007669"/>
    <property type="project" value="InterPro"/>
</dbReference>
<keyword evidence="5" id="KW-1185">Reference proteome</keyword>
<dbReference type="GO" id="GO:0003677">
    <property type="term" value="F:DNA binding"/>
    <property type="evidence" value="ECO:0007669"/>
    <property type="project" value="InterPro"/>
</dbReference>
<dbReference type="InterPro" id="IPR036388">
    <property type="entry name" value="WH-like_DNA-bd_sf"/>
</dbReference>
<dbReference type="SUPFAM" id="SSF46689">
    <property type="entry name" value="Homeodomain-like"/>
    <property type="match status" value="1"/>
</dbReference>
<dbReference type="AlphaFoldDB" id="A0A9J6DFY4"/>
<dbReference type="Pfam" id="PF13384">
    <property type="entry name" value="HTH_23"/>
    <property type="match status" value="1"/>
</dbReference>
<feature type="domain" description="Transposase Tc1-like" evidence="3">
    <location>
        <begin position="160"/>
        <end position="225"/>
    </location>
</feature>
<dbReference type="VEuPathDB" id="VectorBase:LOC119172983"/>
<evidence type="ECO:0000256" key="1">
    <source>
        <dbReference type="ARBA" id="ARBA00004123"/>
    </source>
</evidence>